<name>A0A2Z2MDS4_THEPR</name>
<dbReference type="Proteomes" id="UP000250179">
    <property type="component" value="Chromosome"/>
</dbReference>
<dbReference type="KEGG" id="tprf:A3L09_06005"/>
<accession>A0A2Z2MDS4</accession>
<reference evidence="1 2" key="1">
    <citation type="submission" date="2016-03" db="EMBL/GenBank/DDBJ databases">
        <title>Complete genome sequence of Thermococcus profundus strain DT5432.</title>
        <authorList>
            <person name="Oger P.M."/>
        </authorList>
    </citation>
    <scope>NUCLEOTIDE SEQUENCE [LARGE SCALE GENOMIC DNA]</scope>
    <source>
        <strain evidence="1 2">DT 5432</strain>
    </source>
</reference>
<proteinExistence type="predicted"/>
<dbReference type="GeneID" id="33319950"/>
<dbReference type="RefSeq" id="WP_088858098.1">
    <property type="nucleotide sequence ID" value="NZ_CP014862.1"/>
</dbReference>
<gene>
    <name evidence="1" type="ORF">A3L09_06005</name>
</gene>
<keyword evidence="2" id="KW-1185">Reference proteome</keyword>
<dbReference type="AlphaFoldDB" id="A0A2Z2MDS4"/>
<evidence type="ECO:0000313" key="1">
    <source>
        <dbReference type="EMBL" id="ASJ02842.1"/>
    </source>
</evidence>
<protein>
    <recommendedName>
        <fullName evidence="3">Type I-B CRISPR-associated protein Cas7/Cst2/DevR</fullName>
    </recommendedName>
</protein>
<sequence>MNEGGILDNILKSRWTEVVDVFRVELSNINAGEGGTNDIDVKKIHLEDGTIVPRMSPQSIMRMIRDYWEDVLELPVDISRKKQRQDELEGDLEKYIDVDLFGVMLPVSGGVDNYKTGLKKLFNADEKRLKEISSAPGAITRPGPIRSIGARGIFEYPGDYDFMTSVISTTGKESGGSMVTKEIYTNTFLLPFWIDVPRLGKWEFNGFSVEIDDNKKKKRLAYFFDALFHLGKTGNYRSPLIPKMLVVGTYLKPNVGIYDEIMRAFQVSVKDIRLVPYQDPHTGETRYRTISTGKVEFDIDLEILAEGIKFWASDIESITIGIWESYFVKSADEYTNELQAILNSKDEKTVKSKTDIAGRVVFKPISSIKEEIDKYLQQQNRVNGR</sequence>
<evidence type="ECO:0000313" key="2">
    <source>
        <dbReference type="Proteomes" id="UP000250179"/>
    </source>
</evidence>
<evidence type="ECO:0008006" key="3">
    <source>
        <dbReference type="Google" id="ProtNLM"/>
    </source>
</evidence>
<dbReference type="EMBL" id="CP014862">
    <property type="protein sequence ID" value="ASJ02842.1"/>
    <property type="molecule type" value="Genomic_DNA"/>
</dbReference>
<organism evidence="1 2">
    <name type="scientific">Thermococcus profundus</name>
    <dbReference type="NCBI Taxonomy" id="49899"/>
    <lineage>
        <taxon>Archaea</taxon>
        <taxon>Methanobacteriati</taxon>
        <taxon>Methanobacteriota</taxon>
        <taxon>Thermococci</taxon>
        <taxon>Thermococcales</taxon>
        <taxon>Thermococcaceae</taxon>
        <taxon>Thermococcus</taxon>
    </lineage>
</organism>